<sequence>MSGSRDIDHHAAAFARDHLAIYRDARAHCPVLRSDAHGGFAILTHYADNRAALRNHDTFASGRIRAGDRLGGGVAIPPNGLRIGMIEMDGAEARALRALLQPWFTIAAVEAAAPRMAQLSAWLVDRIIARGACDVVEDLAKPMPSLLILDILGLPLDRWRDYGRVLHEAVAKSSGSIDGLRWLASDLRASVERREVHPEGLIAAMIAAEVAGRPLGDALVCEFAMMLLFGGTDTTIAAIGHALRHLTEHPADRAALVARPALIPAAVEEILRLYSPSTGVARTVTAPVEIGGERFEPGQRVLCAINSANRDEEMFADAERFDLDRPKRPHLAFGWGVHGCLGQNLARADLRILLGELLARMPDFAVDVAASERYASIPLVNGHARMPMRFTPGTPAGTGGGELPILTEARLRPLP</sequence>
<keyword evidence="2" id="KW-0408">Iron</keyword>
<dbReference type="PANTHER" id="PTHR46696">
    <property type="entry name" value="P450, PUTATIVE (EUROFUNG)-RELATED"/>
    <property type="match status" value="1"/>
</dbReference>
<dbReference type="GO" id="GO:0004497">
    <property type="term" value="F:monooxygenase activity"/>
    <property type="evidence" value="ECO:0007669"/>
    <property type="project" value="UniProtKB-KW"/>
</dbReference>
<dbReference type="Pfam" id="PF00067">
    <property type="entry name" value="p450"/>
    <property type="match status" value="1"/>
</dbReference>
<dbReference type="InterPro" id="IPR002397">
    <property type="entry name" value="Cyt_P450_B"/>
</dbReference>
<keyword evidence="2" id="KW-0479">Metal-binding</keyword>
<dbReference type="Proteomes" id="UP000664914">
    <property type="component" value="Chromosome"/>
</dbReference>
<organism evidence="3 4">
    <name type="scientific">Rhizorhabdus wittichii</name>
    <dbReference type="NCBI Taxonomy" id="160791"/>
    <lineage>
        <taxon>Bacteria</taxon>
        <taxon>Pseudomonadati</taxon>
        <taxon>Pseudomonadota</taxon>
        <taxon>Alphaproteobacteria</taxon>
        <taxon>Sphingomonadales</taxon>
        <taxon>Sphingomonadaceae</taxon>
        <taxon>Rhizorhabdus</taxon>
    </lineage>
</organism>
<dbReference type="GO" id="GO:0020037">
    <property type="term" value="F:heme binding"/>
    <property type="evidence" value="ECO:0007669"/>
    <property type="project" value="InterPro"/>
</dbReference>
<dbReference type="AlphaFoldDB" id="A0A975HGW4"/>
<dbReference type="Gene3D" id="1.10.630.10">
    <property type="entry name" value="Cytochrome P450"/>
    <property type="match status" value="1"/>
</dbReference>
<proteinExistence type="inferred from homology"/>
<dbReference type="SUPFAM" id="SSF48264">
    <property type="entry name" value="Cytochrome P450"/>
    <property type="match status" value="1"/>
</dbReference>
<evidence type="ECO:0000256" key="2">
    <source>
        <dbReference type="RuleBase" id="RU000461"/>
    </source>
</evidence>
<reference evidence="3" key="1">
    <citation type="submission" date="2020-07" db="EMBL/GenBank/DDBJ databases">
        <authorList>
            <person name="Camacho E."/>
        </authorList>
    </citation>
    <scope>NUCLEOTIDE SEQUENCE</scope>
    <source>
        <strain evidence="3">MPO218</strain>
    </source>
</reference>
<comment type="similarity">
    <text evidence="1 2">Belongs to the cytochrome P450 family.</text>
</comment>
<gene>
    <name evidence="3" type="ORF">HRJ34_07750</name>
</gene>
<dbReference type="GO" id="GO:0016705">
    <property type="term" value="F:oxidoreductase activity, acting on paired donors, with incorporation or reduction of molecular oxygen"/>
    <property type="evidence" value="ECO:0007669"/>
    <property type="project" value="InterPro"/>
</dbReference>
<keyword evidence="2" id="KW-0560">Oxidoreductase</keyword>
<accession>A0A975HGW4</accession>
<name>A0A975HGW4_9SPHN</name>
<dbReference type="GO" id="GO:0005506">
    <property type="term" value="F:iron ion binding"/>
    <property type="evidence" value="ECO:0007669"/>
    <property type="project" value="InterPro"/>
</dbReference>
<dbReference type="EMBL" id="CP059319">
    <property type="protein sequence ID" value="QTH23384.1"/>
    <property type="molecule type" value="Genomic_DNA"/>
</dbReference>
<evidence type="ECO:0000313" key="3">
    <source>
        <dbReference type="EMBL" id="QTH23384.1"/>
    </source>
</evidence>
<dbReference type="PRINTS" id="PR00359">
    <property type="entry name" value="BP450"/>
</dbReference>
<dbReference type="InterPro" id="IPR017972">
    <property type="entry name" value="Cyt_P450_CS"/>
</dbReference>
<protein>
    <submittedName>
        <fullName evidence="3">Cytochrome P450</fullName>
    </submittedName>
</protein>
<evidence type="ECO:0000313" key="4">
    <source>
        <dbReference type="Proteomes" id="UP000664914"/>
    </source>
</evidence>
<dbReference type="RefSeq" id="WP_208633769.1">
    <property type="nucleotide sequence ID" value="NZ_CP059319.1"/>
</dbReference>
<keyword evidence="2" id="KW-0503">Monooxygenase</keyword>
<dbReference type="PRINTS" id="PR00385">
    <property type="entry name" value="P450"/>
</dbReference>
<dbReference type="PROSITE" id="PS00086">
    <property type="entry name" value="CYTOCHROME_P450"/>
    <property type="match status" value="1"/>
</dbReference>
<reference evidence="3" key="2">
    <citation type="submission" date="2021-04" db="EMBL/GenBank/DDBJ databases">
        <title>Isolation and genomic analysis of the ibuprofen-degrading bacterium Sphingomonas strain MPO218.</title>
        <authorList>
            <person name="Aulestia M."/>
            <person name="Flores A."/>
            <person name="Mangas E.L."/>
            <person name="Perez-Pulido A.J."/>
            <person name="Santero E."/>
            <person name="Camacho E.M."/>
        </authorList>
    </citation>
    <scope>NUCLEOTIDE SEQUENCE</scope>
    <source>
        <strain evidence="3">MPO218</strain>
    </source>
</reference>
<dbReference type="InterPro" id="IPR036396">
    <property type="entry name" value="Cyt_P450_sf"/>
</dbReference>
<dbReference type="InterPro" id="IPR001128">
    <property type="entry name" value="Cyt_P450"/>
</dbReference>
<keyword evidence="2" id="KW-0349">Heme</keyword>
<dbReference type="PANTHER" id="PTHR46696:SF6">
    <property type="entry name" value="P450, PUTATIVE (EUROFUNG)-RELATED"/>
    <property type="match status" value="1"/>
</dbReference>
<evidence type="ECO:0000256" key="1">
    <source>
        <dbReference type="ARBA" id="ARBA00010617"/>
    </source>
</evidence>